<evidence type="ECO:0000313" key="2">
    <source>
        <dbReference type="Proteomes" id="UP000663823"/>
    </source>
</evidence>
<comment type="caution">
    <text evidence="1">The sequence shown here is derived from an EMBL/GenBank/DDBJ whole genome shotgun (WGS) entry which is preliminary data.</text>
</comment>
<name>A0A820KFQ0_9BILA</name>
<gene>
    <name evidence="1" type="ORF">OTI717_LOCUS43204</name>
</gene>
<feature type="non-terminal residue" evidence="1">
    <location>
        <position position="1"/>
    </location>
</feature>
<sequence>RFVIANVPRDAPITERTIPLAIFQ</sequence>
<protein>
    <submittedName>
        <fullName evidence="1">Uncharacterized protein</fullName>
    </submittedName>
</protein>
<proteinExistence type="predicted"/>
<evidence type="ECO:0000313" key="1">
    <source>
        <dbReference type="EMBL" id="CAF4339623.1"/>
    </source>
</evidence>
<dbReference type="AlphaFoldDB" id="A0A820KFQ0"/>
<accession>A0A820KFQ0</accession>
<organism evidence="1 2">
    <name type="scientific">Rotaria sordida</name>
    <dbReference type="NCBI Taxonomy" id="392033"/>
    <lineage>
        <taxon>Eukaryota</taxon>
        <taxon>Metazoa</taxon>
        <taxon>Spiralia</taxon>
        <taxon>Gnathifera</taxon>
        <taxon>Rotifera</taxon>
        <taxon>Eurotatoria</taxon>
        <taxon>Bdelloidea</taxon>
        <taxon>Philodinida</taxon>
        <taxon>Philodinidae</taxon>
        <taxon>Rotaria</taxon>
    </lineage>
</organism>
<dbReference type="EMBL" id="CAJOAX010059915">
    <property type="protein sequence ID" value="CAF4339623.1"/>
    <property type="molecule type" value="Genomic_DNA"/>
</dbReference>
<dbReference type="Proteomes" id="UP000663823">
    <property type="component" value="Unassembled WGS sequence"/>
</dbReference>
<reference evidence="1" key="1">
    <citation type="submission" date="2021-02" db="EMBL/GenBank/DDBJ databases">
        <authorList>
            <person name="Nowell W R."/>
        </authorList>
    </citation>
    <scope>NUCLEOTIDE SEQUENCE</scope>
</reference>